<dbReference type="Gene3D" id="3.40.50.12780">
    <property type="entry name" value="N-terminal domain of ligase-like"/>
    <property type="match status" value="1"/>
</dbReference>
<evidence type="ECO:0000256" key="2">
    <source>
        <dbReference type="ARBA" id="ARBA00022598"/>
    </source>
</evidence>
<keyword evidence="10" id="KW-1185">Reference proteome</keyword>
<evidence type="ECO:0000256" key="6">
    <source>
        <dbReference type="ARBA" id="ARBA00048477"/>
    </source>
</evidence>
<keyword evidence="2" id="KW-0436">Ligase</keyword>
<keyword evidence="3" id="KW-0547">Nucleotide-binding</keyword>
<evidence type="ECO:0000256" key="4">
    <source>
        <dbReference type="ARBA" id="ARBA00022840"/>
    </source>
</evidence>
<evidence type="ECO:0000256" key="1">
    <source>
        <dbReference type="ARBA" id="ARBA00006432"/>
    </source>
</evidence>
<dbReference type="InterPro" id="IPR000873">
    <property type="entry name" value="AMP-dep_synth/lig_dom"/>
</dbReference>
<gene>
    <name evidence="9" type="ORF">B0J12DRAFT_775657</name>
</gene>
<sequence>MLLVPKDIEYRVRTSHATAFVGNESSVADTCSSIKLGQAAWSLFGAWSCGAALFALHDADAAFSPAHLLHVLRRFPITTPCAPPTAYRQAVALVAATPPQQRRLPALEHCVSASEALDGETAAAWCAAVGVRIRQGSGQTETALLCGEFPGAPTKAGAMGKAALGMLEGKLYEWDCTTLVWYSSVSLEKRLYASEDPGLGTRVYYAASPSATNGPGSSRSSHDGRSKVAVILPDLIGQPSYARKEDQKEDANVSNAARLSVGKPRCGLASDRAHEAHPHENAREYVKPRSSSPPLPVSAYEASLYRKPDLVPKVLQHTFSPFSRRTHSPLYYNKGESTLFEIRFNIDGGMRESESVSERKRHSETAERDATSLAESEA</sequence>
<feature type="region of interest" description="Disordered" evidence="7">
    <location>
        <begin position="268"/>
        <end position="293"/>
    </location>
</feature>
<evidence type="ECO:0000256" key="7">
    <source>
        <dbReference type="SAM" id="MobiDB-lite"/>
    </source>
</evidence>
<keyword evidence="4" id="KW-0067">ATP-binding</keyword>
<comment type="caution">
    <text evidence="9">The sequence shown here is derived from an EMBL/GenBank/DDBJ whole genome shotgun (WGS) entry which is preliminary data.</text>
</comment>
<accession>A0ABQ8FR54</accession>
<evidence type="ECO:0000313" key="10">
    <source>
        <dbReference type="Proteomes" id="UP000774617"/>
    </source>
</evidence>
<evidence type="ECO:0000313" key="9">
    <source>
        <dbReference type="EMBL" id="KAH7015958.1"/>
    </source>
</evidence>
<dbReference type="Pfam" id="PF00501">
    <property type="entry name" value="AMP-binding"/>
    <property type="match status" value="1"/>
</dbReference>
<dbReference type="EMBL" id="JAGTJR010000077">
    <property type="protein sequence ID" value="KAH7015958.1"/>
    <property type="molecule type" value="Genomic_DNA"/>
</dbReference>
<organism evidence="9 10">
    <name type="scientific">Macrophomina phaseolina</name>
    <dbReference type="NCBI Taxonomy" id="35725"/>
    <lineage>
        <taxon>Eukaryota</taxon>
        <taxon>Fungi</taxon>
        <taxon>Dikarya</taxon>
        <taxon>Ascomycota</taxon>
        <taxon>Pezizomycotina</taxon>
        <taxon>Dothideomycetes</taxon>
        <taxon>Dothideomycetes incertae sedis</taxon>
        <taxon>Botryosphaeriales</taxon>
        <taxon>Botryosphaeriaceae</taxon>
        <taxon>Macrophomina</taxon>
    </lineage>
</organism>
<feature type="compositionally biased region" description="Basic and acidic residues" evidence="7">
    <location>
        <begin position="271"/>
        <end position="287"/>
    </location>
</feature>
<name>A0ABQ8FR54_9PEZI</name>
<feature type="region of interest" description="Disordered" evidence="7">
    <location>
        <begin position="351"/>
        <end position="378"/>
    </location>
</feature>
<dbReference type="EC" id="6.2.1.2" evidence="5"/>
<feature type="domain" description="AMP-dependent synthetase/ligase" evidence="8">
    <location>
        <begin position="41"/>
        <end position="163"/>
    </location>
</feature>
<reference evidence="9 10" key="1">
    <citation type="journal article" date="2021" name="Nat. Commun.">
        <title>Genetic determinants of endophytism in the Arabidopsis root mycobiome.</title>
        <authorList>
            <person name="Mesny F."/>
            <person name="Miyauchi S."/>
            <person name="Thiergart T."/>
            <person name="Pickel B."/>
            <person name="Atanasova L."/>
            <person name="Karlsson M."/>
            <person name="Huettel B."/>
            <person name="Barry K.W."/>
            <person name="Haridas S."/>
            <person name="Chen C."/>
            <person name="Bauer D."/>
            <person name="Andreopoulos W."/>
            <person name="Pangilinan J."/>
            <person name="LaButti K."/>
            <person name="Riley R."/>
            <person name="Lipzen A."/>
            <person name="Clum A."/>
            <person name="Drula E."/>
            <person name="Henrissat B."/>
            <person name="Kohler A."/>
            <person name="Grigoriev I.V."/>
            <person name="Martin F.M."/>
            <person name="Hacquard S."/>
        </authorList>
    </citation>
    <scope>NUCLEOTIDE SEQUENCE [LARGE SCALE GENOMIC DNA]</scope>
    <source>
        <strain evidence="9 10">MPI-SDFR-AT-0080</strain>
    </source>
</reference>
<evidence type="ECO:0000259" key="8">
    <source>
        <dbReference type="Pfam" id="PF00501"/>
    </source>
</evidence>
<evidence type="ECO:0000256" key="3">
    <source>
        <dbReference type="ARBA" id="ARBA00022741"/>
    </source>
</evidence>
<evidence type="ECO:0000256" key="5">
    <source>
        <dbReference type="ARBA" id="ARBA00039009"/>
    </source>
</evidence>
<dbReference type="Proteomes" id="UP000774617">
    <property type="component" value="Unassembled WGS sequence"/>
</dbReference>
<dbReference type="PANTHER" id="PTHR43605:SF10">
    <property type="entry name" value="ACYL-COA SYNTHETASE MEDIUM CHAIN FAMILY MEMBER 3"/>
    <property type="match status" value="1"/>
</dbReference>
<dbReference type="SUPFAM" id="SSF56801">
    <property type="entry name" value="Acetyl-CoA synthetase-like"/>
    <property type="match status" value="1"/>
</dbReference>
<dbReference type="InterPro" id="IPR042099">
    <property type="entry name" value="ANL_N_sf"/>
</dbReference>
<comment type="catalytic activity">
    <reaction evidence="6">
        <text>a medium-chain fatty acid + ATP + CoA = a medium-chain fatty acyl-CoA + AMP + diphosphate</text>
        <dbReference type="Rhea" id="RHEA:48340"/>
        <dbReference type="ChEBI" id="CHEBI:30616"/>
        <dbReference type="ChEBI" id="CHEBI:33019"/>
        <dbReference type="ChEBI" id="CHEBI:57287"/>
        <dbReference type="ChEBI" id="CHEBI:59558"/>
        <dbReference type="ChEBI" id="CHEBI:90546"/>
        <dbReference type="ChEBI" id="CHEBI:456215"/>
        <dbReference type="EC" id="6.2.1.2"/>
    </reaction>
    <physiologicalReaction direction="left-to-right" evidence="6">
        <dbReference type="Rhea" id="RHEA:48341"/>
    </physiologicalReaction>
</comment>
<proteinExistence type="inferred from homology"/>
<protein>
    <recommendedName>
        <fullName evidence="5">medium-chain acyl-CoA ligase</fullName>
        <ecNumber evidence="5">6.2.1.2</ecNumber>
    </recommendedName>
</protein>
<comment type="similarity">
    <text evidence="1">Belongs to the ATP-dependent AMP-binding enzyme family.</text>
</comment>
<dbReference type="PANTHER" id="PTHR43605">
    <property type="entry name" value="ACYL-COENZYME A SYNTHETASE"/>
    <property type="match status" value="1"/>
</dbReference>
<dbReference type="InterPro" id="IPR051087">
    <property type="entry name" value="Mitochondrial_ACSM"/>
</dbReference>
<feature type="compositionally biased region" description="Basic and acidic residues" evidence="7">
    <location>
        <begin position="351"/>
        <end position="370"/>
    </location>
</feature>